<proteinExistence type="inferred from homology"/>
<organism evidence="9 10">
    <name type="scientific">Anaerococcus kampingae</name>
    <dbReference type="NCBI Taxonomy" id="3115614"/>
    <lineage>
        <taxon>Bacteria</taxon>
        <taxon>Bacillati</taxon>
        <taxon>Bacillota</taxon>
        <taxon>Tissierellia</taxon>
        <taxon>Tissierellales</taxon>
        <taxon>Peptoniphilaceae</taxon>
        <taxon>Anaerococcus</taxon>
    </lineage>
</organism>
<dbReference type="InterPro" id="IPR018076">
    <property type="entry name" value="T2SS_GspF_dom"/>
</dbReference>
<dbReference type="InterPro" id="IPR042094">
    <property type="entry name" value="T2SS_GspF_sf"/>
</dbReference>
<evidence type="ECO:0000256" key="6">
    <source>
        <dbReference type="ARBA" id="ARBA00023136"/>
    </source>
</evidence>
<feature type="transmembrane region" description="Helical" evidence="7">
    <location>
        <begin position="335"/>
        <end position="357"/>
    </location>
</feature>
<reference evidence="9 10" key="1">
    <citation type="journal article" date="2025" name="Anaerobe">
        <title>Description of Anaerococcus kampingiae sp. nov., Anaerococcus groningensis sp. nov., Anaerococcus martiniensis sp. nov., and Anaerococcus cruorum sp. nov., isolated from human clinical specimens.</title>
        <authorList>
            <person name="Boiten K.E."/>
            <person name="Meijer J."/>
            <person name="van Wezel E.M."/>
            <person name="Veloo A.C.M."/>
        </authorList>
    </citation>
    <scope>NUCLEOTIDE SEQUENCE [LARGE SCALE GENOMIC DNA]</scope>
    <source>
        <strain evidence="9 10">ENR0874</strain>
    </source>
</reference>
<keyword evidence="10" id="KW-1185">Reference proteome</keyword>
<name>A0ABW9MDN0_9FIRM</name>
<dbReference type="InterPro" id="IPR003004">
    <property type="entry name" value="GspF/PilC"/>
</dbReference>
<feature type="domain" description="Type II secretion system protein GspF" evidence="8">
    <location>
        <begin position="235"/>
        <end position="355"/>
    </location>
</feature>
<evidence type="ECO:0000256" key="5">
    <source>
        <dbReference type="ARBA" id="ARBA00022989"/>
    </source>
</evidence>
<evidence type="ECO:0000313" key="9">
    <source>
        <dbReference type="EMBL" id="MFO3667379.1"/>
    </source>
</evidence>
<feature type="transmembrane region" description="Helical" evidence="7">
    <location>
        <begin position="172"/>
        <end position="201"/>
    </location>
</feature>
<dbReference type="EMBL" id="JBGMEF010000019">
    <property type="protein sequence ID" value="MFO3667379.1"/>
    <property type="molecule type" value="Genomic_DNA"/>
</dbReference>
<dbReference type="PANTHER" id="PTHR30012">
    <property type="entry name" value="GENERAL SECRETION PATHWAY PROTEIN"/>
    <property type="match status" value="1"/>
</dbReference>
<dbReference type="Gene3D" id="1.20.81.30">
    <property type="entry name" value="Type II secretion system (T2SS), domain F"/>
    <property type="match status" value="2"/>
</dbReference>
<dbReference type="PANTHER" id="PTHR30012:SF0">
    <property type="entry name" value="TYPE II SECRETION SYSTEM PROTEIN F-RELATED"/>
    <property type="match status" value="1"/>
</dbReference>
<evidence type="ECO:0000256" key="3">
    <source>
        <dbReference type="ARBA" id="ARBA00022475"/>
    </source>
</evidence>
<dbReference type="PRINTS" id="PR00812">
    <property type="entry name" value="BCTERIALGSPF"/>
</dbReference>
<evidence type="ECO:0000313" key="10">
    <source>
        <dbReference type="Proteomes" id="UP001637994"/>
    </source>
</evidence>
<feature type="domain" description="Type II secretion system protein GspF" evidence="8">
    <location>
        <begin position="30"/>
        <end position="153"/>
    </location>
</feature>
<sequence length="364" mass="41642">MKRVNLNKIKDLLNKDISPRKISPRLMFLFLKQLSLLLNSGISLFDSLKVIKTQNLDKRLNIALDIVIKNLNLGKSPYESFLMAEKYFTPIVIASVKSSDKTGRLSSILDDLSEFIYEDSKNRESIKEALAYPVIVLVVTILMVGLILEYVMPTFVSVFEGADMKLPFITRFLIEFSGFLSNNFIFIILILCLLIFIVLFFRTDKTKKIKMDKFVFKYGIFSKIRRLNLEYQLTSLFYILRTGGIDPILSFEIIGDSFSNSYLKEVFSQIRSDIDRGLGQAQALMRADLFSPLLLSMFMIGEKTGKLDEILKRSKDYFASEYIFRTKRLARLAEPVLIIIMSIIVFVVVIAVALPMFDAVNIGV</sequence>
<gene>
    <name evidence="9" type="ORF">ACCQ42_06305</name>
</gene>
<keyword evidence="6 7" id="KW-0472">Membrane</keyword>
<accession>A0ABW9MDN0</accession>
<evidence type="ECO:0000256" key="2">
    <source>
        <dbReference type="ARBA" id="ARBA00005745"/>
    </source>
</evidence>
<dbReference type="Pfam" id="PF00482">
    <property type="entry name" value="T2SSF"/>
    <property type="match status" value="2"/>
</dbReference>
<comment type="similarity">
    <text evidence="2">Belongs to the GSP F family.</text>
</comment>
<evidence type="ECO:0000259" key="8">
    <source>
        <dbReference type="Pfam" id="PF00482"/>
    </source>
</evidence>
<evidence type="ECO:0000256" key="4">
    <source>
        <dbReference type="ARBA" id="ARBA00022692"/>
    </source>
</evidence>
<dbReference type="Proteomes" id="UP001637994">
    <property type="component" value="Unassembled WGS sequence"/>
</dbReference>
<keyword evidence="3" id="KW-1003">Cell membrane</keyword>
<evidence type="ECO:0000256" key="1">
    <source>
        <dbReference type="ARBA" id="ARBA00004651"/>
    </source>
</evidence>
<protein>
    <submittedName>
        <fullName evidence="9">Type II secretion system F family protein</fullName>
    </submittedName>
</protein>
<keyword evidence="4 7" id="KW-0812">Transmembrane</keyword>
<feature type="transmembrane region" description="Helical" evidence="7">
    <location>
        <begin position="130"/>
        <end position="152"/>
    </location>
</feature>
<comment type="caution">
    <text evidence="9">The sequence shown here is derived from an EMBL/GenBank/DDBJ whole genome shotgun (WGS) entry which is preliminary data.</text>
</comment>
<comment type="subcellular location">
    <subcellularLocation>
        <location evidence="1">Cell membrane</location>
        <topology evidence="1">Multi-pass membrane protein</topology>
    </subcellularLocation>
</comment>
<evidence type="ECO:0000256" key="7">
    <source>
        <dbReference type="SAM" id="Phobius"/>
    </source>
</evidence>
<keyword evidence="5 7" id="KW-1133">Transmembrane helix</keyword>